<feature type="compositionally biased region" description="Basic and acidic residues" evidence="1">
    <location>
        <begin position="84"/>
        <end position="98"/>
    </location>
</feature>
<protein>
    <recommendedName>
        <fullName evidence="2">DUF4097 domain-containing protein</fullName>
    </recommendedName>
</protein>
<feature type="domain" description="DUF4097" evidence="2">
    <location>
        <begin position="198"/>
        <end position="490"/>
    </location>
</feature>
<feature type="compositionally biased region" description="Acidic residues" evidence="1">
    <location>
        <begin position="99"/>
        <end position="109"/>
    </location>
</feature>
<feature type="region of interest" description="Disordered" evidence="1">
    <location>
        <begin position="471"/>
        <end position="491"/>
    </location>
</feature>
<name>A0A0R1R2C2_9LACO</name>
<accession>A0A0R1R2C2</accession>
<dbReference type="RefSeq" id="WP_056963927.1">
    <property type="nucleotide sequence ID" value="NZ_AZFC01000015.1"/>
</dbReference>
<sequence length="491" mass="52914">MDEKITLEIRTRLDQLFSGYPASRELTELKEELVADLTEAVSEKVNDGAAVPQAIDAAMASLGDVDSLLKEITGTTADPNKAARAKEAAQDRRDREEEQAGDDWDVNVDDDDDVTIGGPHGLRVHGDKVTWHGHTIVDGDQVHLGKLVQVDGDHVRVANGLVDVNGDDVTINGHRPQRTFVESLQLVNTRSFDVTGLKKVRIDYPDATVKIGPANSDQIVVNEYMSRDNPRYFLQADQSDDQLTLRQGARPRLWSLHLRTEIFLPAQLQGAVTVEAGNGSLEIGDLHLALDLQAHATNGSVRVFNNQLTTLNLRATNGSLKVQQVKANQLTATSQNGSVVVREAQGALNVSSHNGSVKVSDFTGDGEVSSHNGSVKVTNFTGQLNGHTANGSLVAQELHGGGQFRSHHGSLDLDVADLTQDLAVNGAGNIDVAIATTTGYRFDLVAERGKIRLPQQVHLTLNDDHHKIGAVGTGSHPQVTLATDHGNIRLK</sequence>
<dbReference type="PATRIC" id="fig|1423805.4.peg.1259"/>
<evidence type="ECO:0000313" key="4">
    <source>
        <dbReference type="Proteomes" id="UP000051835"/>
    </source>
</evidence>
<dbReference type="Pfam" id="PF13349">
    <property type="entry name" value="DUF4097"/>
    <property type="match status" value="1"/>
</dbReference>
<comment type="caution">
    <text evidence="3">The sequence shown here is derived from an EMBL/GenBank/DDBJ whole genome shotgun (WGS) entry which is preliminary data.</text>
</comment>
<dbReference type="InterPro" id="IPR025164">
    <property type="entry name" value="Toastrack_DUF4097"/>
</dbReference>
<evidence type="ECO:0000259" key="2">
    <source>
        <dbReference type="Pfam" id="PF13349"/>
    </source>
</evidence>
<dbReference type="EMBL" id="AZFC01000015">
    <property type="protein sequence ID" value="KRL48762.1"/>
    <property type="molecule type" value="Genomic_DNA"/>
</dbReference>
<organism evidence="3 4">
    <name type="scientific">Levilactobacillus spicheri DSM 15429</name>
    <dbReference type="NCBI Taxonomy" id="1423805"/>
    <lineage>
        <taxon>Bacteria</taxon>
        <taxon>Bacillati</taxon>
        <taxon>Bacillota</taxon>
        <taxon>Bacilli</taxon>
        <taxon>Lactobacillales</taxon>
        <taxon>Lactobacillaceae</taxon>
        <taxon>Levilactobacillus</taxon>
    </lineage>
</organism>
<evidence type="ECO:0000313" key="3">
    <source>
        <dbReference type="EMBL" id="KRL48762.1"/>
    </source>
</evidence>
<gene>
    <name evidence="3" type="ORF">FD37_GL001226</name>
</gene>
<reference evidence="3 4" key="1">
    <citation type="journal article" date="2015" name="Genome Announc.">
        <title>Expanding the biotechnology potential of lactobacilli through comparative genomics of 213 strains and associated genera.</title>
        <authorList>
            <person name="Sun Z."/>
            <person name="Harris H.M."/>
            <person name="McCann A."/>
            <person name="Guo C."/>
            <person name="Argimon S."/>
            <person name="Zhang W."/>
            <person name="Yang X."/>
            <person name="Jeffery I.B."/>
            <person name="Cooney J.C."/>
            <person name="Kagawa T.F."/>
            <person name="Liu W."/>
            <person name="Song Y."/>
            <person name="Salvetti E."/>
            <person name="Wrobel A."/>
            <person name="Rasinkangas P."/>
            <person name="Parkhill J."/>
            <person name="Rea M.C."/>
            <person name="O'Sullivan O."/>
            <person name="Ritari J."/>
            <person name="Douillard F.P."/>
            <person name="Paul Ross R."/>
            <person name="Yang R."/>
            <person name="Briner A.E."/>
            <person name="Felis G.E."/>
            <person name="de Vos W.M."/>
            <person name="Barrangou R."/>
            <person name="Klaenhammer T.R."/>
            <person name="Caufield P.W."/>
            <person name="Cui Y."/>
            <person name="Zhang H."/>
            <person name="O'Toole P.W."/>
        </authorList>
    </citation>
    <scope>NUCLEOTIDE SEQUENCE [LARGE SCALE GENOMIC DNA]</scope>
    <source>
        <strain evidence="3 4">DSM 15429</strain>
    </source>
</reference>
<dbReference type="Proteomes" id="UP000051835">
    <property type="component" value="Unassembled WGS sequence"/>
</dbReference>
<feature type="region of interest" description="Disordered" evidence="1">
    <location>
        <begin position="76"/>
        <end position="109"/>
    </location>
</feature>
<evidence type="ECO:0000256" key="1">
    <source>
        <dbReference type="SAM" id="MobiDB-lite"/>
    </source>
</evidence>
<proteinExistence type="predicted"/>
<dbReference type="AlphaFoldDB" id="A0A0R1R2C2"/>